<organism evidence="1 2">
    <name type="scientific">Trifolium medium</name>
    <dbReference type="NCBI Taxonomy" id="97028"/>
    <lineage>
        <taxon>Eukaryota</taxon>
        <taxon>Viridiplantae</taxon>
        <taxon>Streptophyta</taxon>
        <taxon>Embryophyta</taxon>
        <taxon>Tracheophyta</taxon>
        <taxon>Spermatophyta</taxon>
        <taxon>Magnoliopsida</taxon>
        <taxon>eudicotyledons</taxon>
        <taxon>Gunneridae</taxon>
        <taxon>Pentapetalae</taxon>
        <taxon>rosids</taxon>
        <taxon>fabids</taxon>
        <taxon>Fabales</taxon>
        <taxon>Fabaceae</taxon>
        <taxon>Papilionoideae</taxon>
        <taxon>50 kb inversion clade</taxon>
        <taxon>NPAAA clade</taxon>
        <taxon>Hologalegina</taxon>
        <taxon>IRL clade</taxon>
        <taxon>Trifolieae</taxon>
        <taxon>Trifolium</taxon>
    </lineage>
</organism>
<protein>
    <submittedName>
        <fullName evidence="1">Uncharacterized protein</fullName>
    </submittedName>
</protein>
<dbReference type="EMBL" id="LXQA010493026">
    <property type="protein sequence ID" value="MCI55247.1"/>
    <property type="molecule type" value="Genomic_DNA"/>
</dbReference>
<proteinExistence type="predicted"/>
<name>A0A392T4D7_9FABA</name>
<evidence type="ECO:0000313" key="2">
    <source>
        <dbReference type="Proteomes" id="UP000265520"/>
    </source>
</evidence>
<reference evidence="1 2" key="1">
    <citation type="journal article" date="2018" name="Front. Plant Sci.">
        <title>Red Clover (Trifolium pratense) and Zigzag Clover (T. medium) - A Picture of Genomic Similarities and Differences.</title>
        <authorList>
            <person name="Dluhosova J."/>
            <person name="Istvanek J."/>
            <person name="Nedelnik J."/>
            <person name="Repkova J."/>
        </authorList>
    </citation>
    <scope>NUCLEOTIDE SEQUENCE [LARGE SCALE GENOMIC DNA]</scope>
    <source>
        <strain evidence="2">cv. 10/8</strain>
        <tissue evidence="1">Leaf</tissue>
    </source>
</reference>
<comment type="caution">
    <text evidence="1">The sequence shown here is derived from an EMBL/GenBank/DDBJ whole genome shotgun (WGS) entry which is preliminary data.</text>
</comment>
<feature type="non-terminal residue" evidence="1">
    <location>
        <position position="1"/>
    </location>
</feature>
<evidence type="ECO:0000313" key="1">
    <source>
        <dbReference type="EMBL" id="MCI55247.1"/>
    </source>
</evidence>
<accession>A0A392T4D7</accession>
<sequence>VGVEMERAESSTQRLKIESLVEMVDAMEGDFALFCYLIIALF</sequence>
<keyword evidence="2" id="KW-1185">Reference proteome</keyword>
<dbReference type="Proteomes" id="UP000265520">
    <property type="component" value="Unassembled WGS sequence"/>
</dbReference>
<dbReference type="AlphaFoldDB" id="A0A392T4D7"/>